<protein>
    <recommendedName>
        <fullName evidence="9">TGF-beta family profile domain-containing protein</fullName>
    </recommendedName>
</protein>
<evidence type="ECO:0000256" key="6">
    <source>
        <dbReference type="ARBA" id="ARBA00023157"/>
    </source>
</evidence>
<comment type="subcellular location">
    <subcellularLocation>
        <location evidence="1">Secreted</location>
    </subcellularLocation>
</comment>
<evidence type="ECO:0000313" key="10">
    <source>
        <dbReference type="EMBL" id="KAJ8408292.1"/>
    </source>
</evidence>
<dbReference type="AlphaFoldDB" id="A0AAD7SU95"/>
<dbReference type="Gene3D" id="2.10.90.10">
    <property type="entry name" value="Cystine-knot cytokines"/>
    <property type="match status" value="1"/>
</dbReference>
<name>A0AAD7SU95_9TELE</name>
<dbReference type="SUPFAM" id="SSF57501">
    <property type="entry name" value="Cystine-knot cytokines"/>
    <property type="match status" value="1"/>
</dbReference>
<dbReference type="GO" id="GO:0005576">
    <property type="term" value="C:extracellular region"/>
    <property type="evidence" value="ECO:0007669"/>
    <property type="project" value="UniProtKB-SubCell"/>
</dbReference>
<dbReference type="GO" id="GO:0030116">
    <property type="term" value="F:glial cell-derived neurotrophic factor receptor binding"/>
    <property type="evidence" value="ECO:0007669"/>
    <property type="project" value="InterPro"/>
</dbReference>
<evidence type="ECO:0000256" key="4">
    <source>
        <dbReference type="ARBA" id="ARBA00022729"/>
    </source>
</evidence>
<comment type="similarity">
    <text evidence="2">Belongs to the TGF-beta family. GDNF subfamily.</text>
</comment>
<dbReference type="PROSITE" id="PS51362">
    <property type="entry name" value="TGF_BETA_2"/>
    <property type="match status" value="1"/>
</dbReference>
<dbReference type="Proteomes" id="UP001221898">
    <property type="component" value="Unassembled WGS sequence"/>
</dbReference>
<accession>A0AAD7SU95</accession>
<feature type="compositionally biased region" description="Low complexity" evidence="8">
    <location>
        <begin position="36"/>
        <end position="58"/>
    </location>
</feature>
<dbReference type="PANTHER" id="PTHR12173:SF3">
    <property type="entry name" value="NEURTURIN"/>
    <property type="match status" value="1"/>
</dbReference>
<sequence>MKLWKCVAIGLMFCGAALSLFLTRIMLPARPQQLHSWSSSSARPSPSSSSSSNSAAPSRDGRHRTARAAEGMNSLLSELSHVFQSFTEGELKQIIATFVDKKARRDSLEASQNKRTKRARKRHNSCYLKRKVVTISQLGLGHVSDETMRFGYCVGRCVARRQNYDLALNMMRKSGVIENGKARHKPCCRPTVYEDISFLDMDFRHGTLRNVSALECSCV</sequence>
<proteinExistence type="inferred from homology"/>
<dbReference type="InterPro" id="IPR001839">
    <property type="entry name" value="TGF-b_C"/>
</dbReference>
<evidence type="ECO:0000256" key="8">
    <source>
        <dbReference type="SAM" id="MobiDB-lite"/>
    </source>
</evidence>
<evidence type="ECO:0000259" key="9">
    <source>
        <dbReference type="PROSITE" id="PS51362"/>
    </source>
</evidence>
<keyword evidence="5 7" id="KW-0339">Growth factor</keyword>
<dbReference type="GO" id="GO:0008083">
    <property type="term" value="F:growth factor activity"/>
    <property type="evidence" value="ECO:0007669"/>
    <property type="project" value="UniProtKB-KW"/>
</dbReference>
<evidence type="ECO:0000256" key="5">
    <source>
        <dbReference type="ARBA" id="ARBA00023030"/>
    </source>
</evidence>
<evidence type="ECO:0000256" key="1">
    <source>
        <dbReference type="ARBA" id="ARBA00004613"/>
    </source>
</evidence>
<keyword evidence="11" id="KW-1185">Reference proteome</keyword>
<comment type="caution">
    <text evidence="10">The sequence shown here is derived from an EMBL/GenBank/DDBJ whole genome shotgun (WGS) entry which is preliminary data.</text>
</comment>
<feature type="domain" description="TGF-beta family profile" evidence="9">
    <location>
        <begin position="115"/>
        <end position="219"/>
    </location>
</feature>
<dbReference type="PANTHER" id="PTHR12173">
    <property type="entry name" value="GDNF SUBFAMILY OF TGF-BETA FAMILY"/>
    <property type="match status" value="1"/>
</dbReference>
<dbReference type="GO" id="GO:0030971">
    <property type="term" value="F:receptor tyrosine kinase binding"/>
    <property type="evidence" value="ECO:0007669"/>
    <property type="project" value="InterPro"/>
</dbReference>
<feature type="region of interest" description="Disordered" evidence="8">
    <location>
        <begin position="36"/>
        <end position="66"/>
    </location>
</feature>
<dbReference type="Pfam" id="PF00019">
    <property type="entry name" value="TGF_beta"/>
    <property type="match status" value="1"/>
</dbReference>
<evidence type="ECO:0000256" key="7">
    <source>
        <dbReference type="RuleBase" id="RU000354"/>
    </source>
</evidence>
<keyword evidence="3" id="KW-0964">Secreted</keyword>
<dbReference type="GO" id="GO:0048731">
    <property type="term" value="P:system development"/>
    <property type="evidence" value="ECO:0007669"/>
    <property type="project" value="UniProtKB-ARBA"/>
</dbReference>
<evidence type="ECO:0000313" key="11">
    <source>
        <dbReference type="Proteomes" id="UP001221898"/>
    </source>
</evidence>
<evidence type="ECO:0000256" key="3">
    <source>
        <dbReference type="ARBA" id="ARBA00022525"/>
    </source>
</evidence>
<dbReference type="InterPro" id="IPR029034">
    <property type="entry name" value="Cystine-knot_cytokine"/>
</dbReference>
<organism evidence="10 11">
    <name type="scientific">Aldrovandia affinis</name>
    <dbReference type="NCBI Taxonomy" id="143900"/>
    <lineage>
        <taxon>Eukaryota</taxon>
        <taxon>Metazoa</taxon>
        <taxon>Chordata</taxon>
        <taxon>Craniata</taxon>
        <taxon>Vertebrata</taxon>
        <taxon>Euteleostomi</taxon>
        <taxon>Actinopterygii</taxon>
        <taxon>Neopterygii</taxon>
        <taxon>Teleostei</taxon>
        <taxon>Notacanthiformes</taxon>
        <taxon>Halosauridae</taxon>
        <taxon>Aldrovandia</taxon>
    </lineage>
</organism>
<dbReference type="EMBL" id="JAINUG010000035">
    <property type="protein sequence ID" value="KAJ8408292.1"/>
    <property type="molecule type" value="Genomic_DNA"/>
</dbReference>
<reference evidence="10" key="1">
    <citation type="journal article" date="2023" name="Science">
        <title>Genome structures resolve the early diversification of teleost fishes.</title>
        <authorList>
            <person name="Parey E."/>
            <person name="Louis A."/>
            <person name="Montfort J."/>
            <person name="Bouchez O."/>
            <person name="Roques C."/>
            <person name="Iampietro C."/>
            <person name="Lluch J."/>
            <person name="Castinel A."/>
            <person name="Donnadieu C."/>
            <person name="Desvignes T."/>
            <person name="Floi Bucao C."/>
            <person name="Jouanno E."/>
            <person name="Wen M."/>
            <person name="Mejri S."/>
            <person name="Dirks R."/>
            <person name="Jansen H."/>
            <person name="Henkel C."/>
            <person name="Chen W.J."/>
            <person name="Zahm M."/>
            <person name="Cabau C."/>
            <person name="Klopp C."/>
            <person name="Thompson A.W."/>
            <person name="Robinson-Rechavi M."/>
            <person name="Braasch I."/>
            <person name="Lecointre G."/>
            <person name="Bobe J."/>
            <person name="Postlethwait J.H."/>
            <person name="Berthelot C."/>
            <person name="Roest Crollius H."/>
            <person name="Guiguen Y."/>
        </authorList>
    </citation>
    <scope>NUCLEOTIDE SEQUENCE</scope>
    <source>
        <strain evidence="10">NC1722</strain>
    </source>
</reference>
<gene>
    <name evidence="10" type="ORF">AAFF_G00257060</name>
</gene>
<keyword evidence="6" id="KW-1015">Disulfide bond</keyword>
<evidence type="ECO:0000256" key="2">
    <source>
        <dbReference type="ARBA" id="ARBA00009832"/>
    </source>
</evidence>
<keyword evidence="4" id="KW-0732">Signal</keyword>
<dbReference type="InterPro" id="IPR043401">
    <property type="entry name" value="GDNF_fam"/>
</dbReference>